<dbReference type="Proteomes" id="UP000650224">
    <property type="component" value="Unassembled WGS sequence"/>
</dbReference>
<keyword evidence="1" id="KW-0238">DNA-binding</keyword>
<dbReference type="Pfam" id="PF13411">
    <property type="entry name" value="MerR_1"/>
    <property type="match status" value="1"/>
</dbReference>
<evidence type="ECO:0000256" key="1">
    <source>
        <dbReference type="ARBA" id="ARBA00023125"/>
    </source>
</evidence>
<gene>
    <name evidence="3" type="ORF">H9627_01795</name>
</gene>
<dbReference type="RefSeq" id="WP_191732303.1">
    <property type="nucleotide sequence ID" value="NZ_JACSPR010000001.1"/>
</dbReference>
<evidence type="ECO:0000259" key="2">
    <source>
        <dbReference type="PROSITE" id="PS50937"/>
    </source>
</evidence>
<keyword evidence="4" id="KW-1185">Reference proteome</keyword>
<sequence length="129" mass="14599">MDDNGLKIGEVTELTGLSATTLRHYDSHGLITSSARSPGGFRLYSQDDLRRILLVRRMKPLGFTLDQMREFLDAAEIIQNPDGIPAAERKQAETTLADIREETRNRYEKLLKQLGYAEEFLELVTGLES</sequence>
<protein>
    <submittedName>
        <fullName evidence="3">MerR family transcriptional regulator</fullName>
    </submittedName>
</protein>
<dbReference type="GO" id="GO:0003677">
    <property type="term" value="F:DNA binding"/>
    <property type="evidence" value="ECO:0007669"/>
    <property type="project" value="UniProtKB-KW"/>
</dbReference>
<dbReference type="Gene3D" id="1.10.1660.10">
    <property type="match status" value="1"/>
</dbReference>
<dbReference type="InterPro" id="IPR047057">
    <property type="entry name" value="MerR_fam"/>
</dbReference>
<reference evidence="3 4" key="1">
    <citation type="submission" date="2020-08" db="EMBL/GenBank/DDBJ databases">
        <title>A Genomic Blueprint of the Chicken Gut Microbiome.</title>
        <authorList>
            <person name="Gilroy R."/>
            <person name="Ravi A."/>
            <person name="Getino M."/>
            <person name="Pursley I."/>
            <person name="Horton D.L."/>
            <person name="Alikhan N.-F."/>
            <person name="Baker D."/>
            <person name="Gharbi K."/>
            <person name="Hall N."/>
            <person name="Watson M."/>
            <person name="Adriaenssens E.M."/>
            <person name="Foster-Nyarko E."/>
            <person name="Jarju S."/>
            <person name="Secka A."/>
            <person name="Antonio M."/>
            <person name="Oren A."/>
            <person name="Chaudhuri R."/>
            <person name="La Ragione R.M."/>
            <person name="Hildebrand F."/>
            <person name="Pallen M.J."/>
        </authorList>
    </citation>
    <scope>NUCLEOTIDE SEQUENCE [LARGE SCALE GENOMIC DNA]</scope>
    <source>
        <strain evidence="3 4">Sa1YVA5</strain>
    </source>
</reference>
<dbReference type="PANTHER" id="PTHR30204:SF93">
    <property type="entry name" value="HTH MERR-TYPE DOMAIN-CONTAINING PROTEIN"/>
    <property type="match status" value="1"/>
</dbReference>
<dbReference type="PROSITE" id="PS50937">
    <property type="entry name" value="HTH_MERR_2"/>
    <property type="match status" value="1"/>
</dbReference>
<feature type="domain" description="HTH merR-type" evidence="2">
    <location>
        <begin position="5"/>
        <end position="74"/>
    </location>
</feature>
<name>A0A8I0LBB4_9CORY</name>
<dbReference type="AlphaFoldDB" id="A0A8I0LBB4"/>
<organism evidence="3 4">
    <name type="scientific">Corynebacterium gallinarum</name>
    <dbReference type="NCBI Taxonomy" id="2762214"/>
    <lineage>
        <taxon>Bacteria</taxon>
        <taxon>Bacillati</taxon>
        <taxon>Actinomycetota</taxon>
        <taxon>Actinomycetes</taxon>
        <taxon>Mycobacteriales</taxon>
        <taxon>Corynebacteriaceae</taxon>
        <taxon>Corynebacterium</taxon>
    </lineage>
</organism>
<dbReference type="InterPro" id="IPR009061">
    <property type="entry name" value="DNA-bd_dom_put_sf"/>
</dbReference>
<dbReference type="SMART" id="SM00422">
    <property type="entry name" value="HTH_MERR"/>
    <property type="match status" value="1"/>
</dbReference>
<dbReference type="PRINTS" id="PR00040">
    <property type="entry name" value="HTHMERR"/>
</dbReference>
<accession>A0A8I0LBB4</accession>
<comment type="caution">
    <text evidence="3">The sequence shown here is derived from an EMBL/GenBank/DDBJ whole genome shotgun (WGS) entry which is preliminary data.</text>
</comment>
<dbReference type="SUPFAM" id="SSF46955">
    <property type="entry name" value="Putative DNA-binding domain"/>
    <property type="match status" value="1"/>
</dbReference>
<proteinExistence type="predicted"/>
<dbReference type="PANTHER" id="PTHR30204">
    <property type="entry name" value="REDOX-CYCLING DRUG-SENSING TRANSCRIPTIONAL ACTIVATOR SOXR"/>
    <property type="match status" value="1"/>
</dbReference>
<evidence type="ECO:0000313" key="4">
    <source>
        <dbReference type="Proteomes" id="UP000650224"/>
    </source>
</evidence>
<dbReference type="EMBL" id="JACSPR010000001">
    <property type="protein sequence ID" value="MBD8029071.1"/>
    <property type="molecule type" value="Genomic_DNA"/>
</dbReference>
<dbReference type="InterPro" id="IPR000551">
    <property type="entry name" value="MerR-type_HTH_dom"/>
</dbReference>
<dbReference type="GO" id="GO:0003700">
    <property type="term" value="F:DNA-binding transcription factor activity"/>
    <property type="evidence" value="ECO:0007669"/>
    <property type="project" value="InterPro"/>
</dbReference>
<evidence type="ECO:0000313" key="3">
    <source>
        <dbReference type="EMBL" id="MBD8029071.1"/>
    </source>
</evidence>